<gene>
    <name evidence="4" type="ORF">GIB67_024798</name>
</gene>
<comment type="caution">
    <text evidence="2">Lacks conserved residue(s) required for the propagation of feature annotation.</text>
</comment>
<evidence type="ECO:0000256" key="2">
    <source>
        <dbReference type="PROSITE-ProRule" id="PRU00283"/>
    </source>
</evidence>
<dbReference type="InterPro" id="IPR001752">
    <property type="entry name" value="Kinesin_motor_dom"/>
</dbReference>
<evidence type="ECO:0000313" key="5">
    <source>
        <dbReference type="Proteomes" id="UP000541444"/>
    </source>
</evidence>
<protein>
    <recommendedName>
        <fullName evidence="3">Kinesin motor domain-containing protein</fullName>
    </recommendedName>
</protein>
<dbReference type="GO" id="GO:0015630">
    <property type="term" value="C:microtubule cytoskeleton"/>
    <property type="evidence" value="ECO:0007669"/>
    <property type="project" value="TreeGrafter"/>
</dbReference>
<dbReference type="Pfam" id="PF00225">
    <property type="entry name" value="Kinesin"/>
    <property type="match status" value="1"/>
</dbReference>
<organism evidence="4 5">
    <name type="scientific">Kingdonia uniflora</name>
    <dbReference type="NCBI Taxonomy" id="39325"/>
    <lineage>
        <taxon>Eukaryota</taxon>
        <taxon>Viridiplantae</taxon>
        <taxon>Streptophyta</taxon>
        <taxon>Embryophyta</taxon>
        <taxon>Tracheophyta</taxon>
        <taxon>Spermatophyta</taxon>
        <taxon>Magnoliopsida</taxon>
        <taxon>Ranunculales</taxon>
        <taxon>Circaeasteraceae</taxon>
        <taxon>Kingdonia</taxon>
    </lineage>
</organism>
<feature type="non-terminal residue" evidence="4">
    <location>
        <position position="1"/>
    </location>
</feature>
<dbReference type="OrthoDB" id="3176171at2759"/>
<dbReference type="InterPro" id="IPR036961">
    <property type="entry name" value="Kinesin_motor_dom_sf"/>
</dbReference>
<dbReference type="SUPFAM" id="SSF52540">
    <property type="entry name" value="P-loop containing nucleoside triphosphate hydrolases"/>
    <property type="match status" value="1"/>
</dbReference>
<accession>A0A7J7NYA0</accession>
<dbReference type="GO" id="GO:0008017">
    <property type="term" value="F:microtubule binding"/>
    <property type="evidence" value="ECO:0007669"/>
    <property type="project" value="InterPro"/>
</dbReference>
<reference evidence="4 5" key="1">
    <citation type="journal article" date="2020" name="IScience">
        <title>Genome Sequencing of the Endangered Kingdonia uniflora (Circaeasteraceae, Ranunculales) Reveals Potential Mechanisms of Evolutionary Specialization.</title>
        <authorList>
            <person name="Sun Y."/>
            <person name="Deng T."/>
            <person name="Zhang A."/>
            <person name="Moore M.J."/>
            <person name="Landis J.B."/>
            <person name="Lin N."/>
            <person name="Zhang H."/>
            <person name="Zhang X."/>
            <person name="Huang J."/>
            <person name="Zhang X."/>
            <person name="Sun H."/>
            <person name="Wang H."/>
        </authorList>
    </citation>
    <scope>NUCLEOTIDE SEQUENCE [LARGE SCALE GENOMIC DNA]</scope>
    <source>
        <strain evidence="4">TB1705</strain>
        <tissue evidence="4">Leaf</tissue>
    </source>
</reference>
<dbReference type="Gene3D" id="3.40.850.10">
    <property type="entry name" value="Kinesin motor domain"/>
    <property type="match status" value="1"/>
</dbReference>
<feature type="domain" description="Kinesin motor" evidence="3">
    <location>
        <begin position="98"/>
        <end position="187"/>
    </location>
</feature>
<dbReference type="AlphaFoldDB" id="A0A7J7NYA0"/>
<sequence length="187" mass="21911">MNESESVVIDVGVEEEEDRQWSFRQVVAYRKYYGDPEIINISKRCLASFNGFDICLSCIVGMGVDHGMILYWFYSVAHIQVVTDLWNLHSSFQIQGMGKTFTMRGTHENRRVNYKTLEQVFRMTNERSTTPRYELFVSMLEVYNEKIRDLLVESSYHLKKNHDLRGYKINVAMAEKSAPRDPSFFGH</sequence>
<dbReference type="EMBL" id="JACGCM010000440">
    <property type="protein sequence ID" value="KAF6172176.1"/>
    <property type="molecule type" value="Genomic_DNA"/>
</dbReference>
<dbReference type="GO" id="GO:0005524">
    <property type="term" value="F:ATP binding"/>
    <property type="evidence" value="ECO:0007669"/>
    <property type="project" value="InterPro"/>
</dbReference>
<name>A0A7J7NYA0_9MAGN</name>
<proteinExistence type="inferred from homology"/>
<keyword evidence="1" id="KW-0505">Motor protein</keyword>
<dbReference type="Proteomes" id="UP000541444">
    <property type="component" value="Unassembled WGS sequence"/>
</dbReference>
<comment type="similarity">
    <text evidence="2">Belongs to the TRAFAC class myosin-kinesin ATPase superfamily. Kinesin family.</text>
</comment>
<evidence type="ECO:0000259" key="3">
    <source>
        <dbReference type="PROSITE" id="PS50067"/>
    </source>
</evidence>
<dbReference type="InterPro" id="IPR027417">
    <property type="entry name" value="P-loop_NTPase"/>
</dbReference>
<dbReference type="PANTHER" id="PTHR47972">
    <property type="entry name" value="KINESIN-LIKE PROTEIN KLP-3"/>
    <property type="match status" value="1"/>
</dbReference>
<dbReference type="PROSITE" id="PS50067">
    <property type="entry name" value="KINESIN_MOTOR_2"/>
    <property type="match status" value="1"/>
</dbReference>
<evidence type="ECO:0000256" key="1">
    <source>
        <dbReference type="ARBA" id="ARBA00023175"/>
    </source>
</evidence>
<keyword evidence="5" id="KW-1185">Reference proteome</keyword>
<dbReference type="InterPro" id="IPR027640">
    <property type="entry name" value="Kinesin-like_fam"/>
</dbReference>
<dbReference type="GO" id="GO:0007018">
    <property type="term" value="P:microtubule-based movement"/>
    <property type="evidence" value="ECO:0007669"/>
    <property type="project" value="InterPro"/>
</dbReference>
<dbReference type="GO" id="GO:0003777">
    <property type="term" value="F:microtubule motor activity"/>
    <property type="evidence" value="ECO:0007669"/>
    <property type="project" value="InterPro"/>
</dbReference>
<evidence type="ECO:0000313" key="4">
    <source>
        <dbReference type="EMBL" id="KAF6172176.1"/>
    </source>
</evidence>
<dbReference type="PANTHER" id="PTHR47972:SF2">
    <property type="entry name" value="KINESIN-LIKE PROTEIN KIN-14S"/>
    <property type="match status" value="1"/>
</dbReference>
<comment type="caution">
    <text evidence="4">The sequence shown here is derived from an EMBL/GenBank/DDBJ whole genome shotgun (WGS) entry which is preliminary data.</text>
</comment>